<proteinExistence type="predicted"/>
<dbReference type="EMBL" id="JABVCQ010000002">
    <property type="protein sequence ID" value="MBB1124881.1"/>
    <property type="molecule type" value="Genomic_DNA"/>
</dbReference>
<dbReference type="Proteomes" id="UP000548632">
    <property type="component" value="Unassembled WGS sequence"/>
</dbReference>
<keyword evidence="3" id="KW-1185">Reference proteome</keyword>
<reference evidence="2 3" key="1">
    <citation type="journal article" date="2020" name="Arch. Microbiol.">
        <title>The genome sequence of the giant phototrophic gammaproteobacterium Thiospirillum jenense gives insight into its physiological properties and phylogenetic relationships.</title>
        <authorList>
            <person name="Imhoff J.F."/>
            <person name="Meyer T.E."/>
            <person name="Kyndt J.A."/>
        </authorList>
    </citation>
    <scope>NUCLEOTIDE SEQUENCE [LARGE SCALE GENOMIC DNA]</scope>
    <source>
        <strain evidence="2 3">DSM 216</strain>
    </source>
</reference>
<accession>A0A839H570</accession>
<feature type="domain" description="Carrier" evidence="1">
    <location>
        <begin position="3"/>
        <end position="83"/>
    </location>
</feature>
<dbReference type="Gene3D" id="1.10.1200.10">
    <property type="entry name" value="ACP-like"/>
    <property type="match status" value="1"/>
</dbReference>
<sequence length="85" mass="8912">MTPDILDDVRRVVTHTLQLGSRGAHLTAESPLLGALPELDSLAVASLIVALEEHFGFAIAEDEISAATFSTLGDLTAFMAAQGHP</sequence>
<dbReference type="InterPro" id="IPR036736">
    <property type="entry name" value="ACP-like_sf"/>
</dbReference>
<dbReference type="AlphaFoldDB" id="A0A839H570"/>
<dbReference type="InterPro" id="IPR009081">
    <property type="entry name" value="PP-bd_ACP"/>
</dbReference>
<name>A0A839H570_9GAMM</name>
<gene>
    <name evidence="2" type="ORF">HUK38_01370</name>
</gene>
<evidence type="ECO:0000259" key="1">
    <source>
        <dbReference type="PROSITE" id="PS50075"/>
    </source>
</evidence>
<evidence type="ECO:0000313" key="3">
    <source>
        <dbReference type="Proteomes" id="UP000548632"/>
    </source>
</evidence>
<dbReference type="Pfam" id="PF00550">
    <property type="entry name" value="PP-binding"/>
    <property type="match status" value="1"/>
</dbReference>
<comment type="caution">
    <text evidence="2">The sequence shown here is derived from an EMBL/GenBank/DDBJ whole genome shotgun (WGS) entry which is preliminary data.</text>
</comment>
<dbReference type="PROSITE" id="PS50075">
    <property type="entry name" value="CARRIER"/>
    <property type="match status" value="1"/>
</dbReference>
<evidence type="ECO:0000313" key="2">
    <source>
        <dbReference type="EMBL" id="MBB1124881.1"/>
    </source>
</evidence>
<organism evidence="2 3">
    <name type="scientific">Thiospirillum jenense</name>
    <dbReference type="NCBI Taxonomy" id="1653858"/>
    <lineage>
        <taxon>Bacteria</taxon>
        <taxon>Pseudomonadati</taxon>
        <taxon>Pseudomonadota</taxon>
        <taxon>Gammaproteobacteria</taxon>
        <taxon>Chromatiales</taxon>
        <taxon>Chromatiaceae</taxon>
        <taxon>Thiospirillum</taxon>
    </lineage>
</organism>
<dbReference type="SUPFAM" id="SSF47336">
    <property type="entry name" value="ACP-like"/>
    <property type="match status" value="1"/>
</dbReference>
<protein>
    <submittedName>
        <fullName evidence="2">Acyl carrier protein</fullName>
    </submittedName>
</protein>